<dbReference type="GeneID" id="36595677"/>
<name>A0A2J6SIB5_9HELO</name>
<evidence type="ECO:0008006" key="4">
    <source>
        <dbReference type="Google" id="ProtNLM"/>
    </source>
</evidence>
<keyword evidence="3" id="KW-1185">Reference proteome</keyword>
<evidence type="ECO:0000313" key="3">
    <source>
        <dbReference type="Proteomes" id="UP000235371"/>
    </source>
</evidence>
<evidence type="ECO:0000313" key="2">
    <source>
        <dbReference type="EMBL" id="PMD50516.1"/>
    </source>
</evidence>
<dbReference type="InParanoid" id="A0A2J6SIB5"/>
<dbReference type="RefSeq" id="XP_024727420.1">
    <property type="nucleotide sequence ID" value="XM_024887601.1"/>
</dbReference>
<feature type="compositionally biased region" description="Polar residues" evidence="1">
    <location>
        <begin position="98"/>
        <end position="114"/>
    </location>
</feature>
<feature type="compositionally biased region" description="Polar residues" evidence="1">
    <location>
        <begin position="155"/>
        <end position="165"/>
    </location>
</feature>
<reference evidence="2 3" key="1">
    <citation type="submission" date="2016-04" db="EMBL/GenBank/DDBJ databases">
        <title>A degradative enzymes factory behind the ericoid mycorrhizal symbiosis.</title>
        <authorList>
            <consortium name="DOE Joint Genome Institute"/>
            <person name="Martino E."/>
            <person name="Morin E."/>
            <person name="Grelet G."/>
            <person name="Kuo A."/>
            <person name="Kohler A."/>
            <person name="Daghino S."/>
            <person name="Barry K."/>
            <person name="Choi C."/>
            <person name="Cichocki N."/>
            <person name="Clum A."/>
            <person name="Copeland A."/>
            <person name="Hainaut M."/>
            <person name="Haridas S."/>
            <person name="Labutti K."/>
            <person name="Lindquist E."/>
            <person name="Lipzen A."/>
            <person name="Khouja H.-R."/>
            <person name="Murat C."/>
            <person name="Ohm R."/>
            <person name="Olson A."/>
            <person name="Spatafora J."/>
            <person name="Veneault-Fourrey C."/>
            <person name="Henrissat B."/>
            <person name="Grigoriev I."/>
            <person name="Martin F."/>
            <person name="Perotto S."/>
        </authorList>
    </citation>
    <scope>NUCLEOTIDE SEQUENCE [LARGE SCALE GENOMIC DNA]</scope>
    <source>
        <strain evidence="2 3">E</strain>
    </source>
</reference>
<proteinExistence type="predicted"/>
<feature type="compositionally biased region" description="Pro residues" evidence="1">
    <location>
        <begin position="65"/>
        <end position="77"/>
    </location>
</feature>
<protein>
    <recommendedName>
        <fullName evidence="4">Myb-like domain-containing protein</fullName>
    </recommendedName>
</protein>
<feature type="compositionally biased region" description="Basic residues" evidence="1">
    <location>
        <begin position="78"/>
        <end position="87"/>
    </location>
</feature>
<dbReference type="Proteomes" id="UP000235371">
    <property type="component" value="Unassembled WGS sequence"/>
</dbReference>
<gene>
    <name evidence="2" type="ORF">K444DRAFT_670220</name>
</gene>
<dbReference type="OrthoDB" id="3438274at2759"/>
<feature type="region of interest" description="Disordered" evidence="1">
    <location>
        <begin position="1"/>
        <end position="165"/>
    </location>
</feature>
<dbReference type="AlphaFoldDB" id="A0A2J6SIB5"/>
<accession>A0A2J6SIB5</accession>
<sequence>MSDKSSPERPSLLDMELSDADDTTDNMKDNNEDELNDNNIDKLHDPTGQYASAYARATKANQPTSPAPSSSPSPQPPIRKRARRSRSRVPSPEPNRSLQAQDPASPPNQNSFAFSHQYGRREHDRLYDSPRGFGEPANRHGPAVARVVSRHYMPSQYNSTRSDNPTEFELASVPLSKRGYHPLSFTSQYDIPDYEQSPPPSVRPSCLQQPTSIQYQNTHYEGQGPSRELVPYNGNYTAERRATMNRQPKRGYESVRDGDSESGIFVKVDGYRVEQAGQSGKRFSQDSLHSYENIRSRPQPGQLPGDEYFNNPGKNLRQSRYSGGQNNWGINNIPVLVPEDEVTDAALLKRGLNRGDGAKVCKRGYGANDPENIAIVNMFEKDRMSFEDICKKLNSDRVLNGRDPTLSANGCQNRYNRNAPILFSAEGREFIPLGSRKRGQRMDDIPPTKPRAKAVWNDELDTALVLAVREWESRKWDDVAVLFKRKTGVDMDAGACANRHHII</sequence>
<feature type="compositionally biased region" description="Low complexity" evidence="1">
    <location>
        <begin position="88"/>
        <end position="97"/>
    </location>
</feature>
<dbReference type="EMBL" id="KZ613913">
    <property type="protein sequence ID" value="PMD50516.1"/>
    <property type="molecule type" value="Genomic_DNA"/>
</dbReference>
<evidence type="ECO:0000256" key="1">
    <source>
        <dbReference type="SAM" id="MobiDB-lite"/>
    </source>
</evidence>
<feature type="compositionally biased region" description="Basic and acidic residues" evidence="1">
    <location>
        <begin position="119"/>
        <end position="128"/>
    </location>
</feature>
<organism evidence="2 3">
    <name type="scientific">Hyaloscypha bicolor E</name>
    <dbReference type="NCBI Taxonomy" id="1095630"/>
    <lineage>
        <taxon>Eukaryota</taxon>
        <taxon>Fungi</taxon>
        <taxon>Dikarya</taxon>
        <taxon>Ascomycota</taxon>
        <taxon>Pezizomycotina</taxon>
        <taxon>Leotiomycetes</taxon>
        <taxon>Helotiales</taxon>
        <taxon>Hyaloscyphaceae</taxon>
        <taxon>Hyaloscypha</taxon>
        <taxon>Hyaloscypha bicolor</taxon>
    </lineage>
</organism>